<keyword evidence="4 7" id="KW-0812">Transmembrane</keyword>
<protein>
    <submittedName>
        <fullName evidence="9">Carbohydrate ABC transporter membrane protein 2, CUT1 family</fullName>
    </submittedName>
</protein>
<dbReference type="PANTHER" id="PTHR43744">
    <property type="entry name" value="ABC TRANSPORTER PERMEASE PROTEIN MG189-RELATED-RELATED"/>
    <property type="match status" value="1"/>
</dbReference>
<dbReference type="GO" id="GO:0005886">
    <property type="term" value="C:plasma membrane"/>
    <property type="evidence" value="ECO:0007669"/>
    <property type="project" value="UniProtKB-SubCell"/>
</dbReference>
<keyword evidence="2 7" id="KW-0813">Transport</keyword>
<keyword evidence="5 7" id="KW-1133">Transmembrane helix</keyword>
<reference evidence="9 10" key="1">
    <citation type="submission" date="2016-10" db="EMBL/GenBank/DDBJ databases">
        <authorList>
            <person name="de Groot N.N."/>
        </authorList>
    </citation>
    <scope>NUCLEOTIDE SEQUENCE [LARGE SCALE GENOMIC DNA]</scope>
    <source>
        <strain evidence="9 10">MON 2.2</strain>
    </source>
</reference>
<evidence type="ECO:0000256" key="5">
    <source>
        <dbReference type="ARBA" id="ARBA00022989"/>
    </source>
</evidence>
<keyword evidence="6 7" id="KW-0472">Membrane</keyword>
<dbReference type="Pfam" id="PF00528">
    <property type="entry name" value="BPD_transp_1"/>
    <property type="match status" value="1"/>
</dbReference>
<dbReference type="PANTHER" id="PTHR43744:SF12">
    <property type="entry name" value="ABC TRANSPORTER PERMEASE PROTEIN MG189-RELATED"/>
    <property type="match status" value="1"/>
</dbReference>
<evidence type="ECO:0000313" key="10">
    <source>
        <dbReference type="Proteomes" id="UP000198546"/>
    </source>
</evidence>
<keyword evidence="3" id="KW-1003">Cell membrane</keyword>
<evidence type="ECO:0000256" key="7">
    <source>
        <dbReference type="RuleBase" id="RU363032"/>
    </source>
</evidence>
<dbReference type="SUPFAM" id="SSF161098">
    <property type="entry name" value="MetI-like"/>
    <property type="match status" value="1"/>
</dbReference>
<dbReference type="GO" id="GO:0055085">
    <property type="term" value="P:transmembrane transport"/>
    <property type="evidence" value="ECO:0007669"/>
    <property type="project" value="InterPro"/>
</dbReference>
<dbReference type="AlphaFoldDB" id="A0A1G6YAF6"/>
<evidence type="ECO:0000256" key="3">
    <source>
        <dbReference type="ARBA" id="ARBA00022475"/>
    </source>
</evidence>
<dbReference type="Gene3D" id="1.10.3720.10">
    <property type="entry name" value="MetI-like"/>
    <property type="match status" value="1"/>
</dbReference>
<dbReference type="InterPro" id="IPR035906">
    <property type="entry name" value="MetI-like_sf"/>
</dbReference>
<sequence>MSTTTTEPGRRVSLKTQNRVRTTTTGIIARAILIAVSLLFLVPLYWMVITALKTDEELAAFPPTLLPESWNWSIFPEAVNAFPFWQQFANSMLVTVLGTVLAVLSSYVVAYGFACIDWPGRDKVFYLVLATIFIPFPVAIIPLFDLFAGLGWVNTLLPLIVPNALGSAFYIFLLRQFLLQSSVEAMDAARVDGASEWRICWEVVFPTARGALIAVAIFAAVASWNDFLGPLIYLQDPSVQTLAIGLQSFSTETDTSFNQLMAASTLTVLPMVVLFIF</sequence>
<dbReference type="InterPro" id="IPR000515">
    <property type="entry name" value="MetI-like"/>
</dbReference>
<feature type="transmembrane region" description="Helical" evidence="7">
    <location>
        <begin position="125"/>
        <end position="144"/>
    </location>
</feature>
<dbReference type="CDD" id="cd06261">
    <property type="entry name" value="TM_PBP2"/>
    <property type="match status" value="1"/>
</dbReference>
<dbReference type="EMBL" id="LT629688">
    <property type="protein sequence ID" value="SDD86707.1"/>
    <property type="molecule type" value="Genomic_DNA"/>
</dbReference>
<evidence type="ECO:0000259" key="8">
    <source>
        <dbReference type="PROSITE" id="PS50928"/>
    </source>
</evidence>
<dbReference type="RefSeq" id="WP_090592755.1">
    <property type="nucleotide sequence ID" value="NZ_LT629688.1"/>
</dbReference>
<feature type="transmembrane region" description="Helical" evidence="7">
    <location>
        <begin position="257"/>
        <end position="276"/>
    </location>
</feature>
<name>A0A1G6YAF6_9ACTN</name>
<accession>A0A1G6YAF6</accession>
<feature type="transmembrane region" description="Helical" evidence="7">
    <location>
        <begin position="199"/>
        <end position="224"/>
    </location>
</feature>
<organism evidence="9 10">
    <name type="scientific">Auraticoccus monumenti</name>
    <dbReference type="NCBI Taxonomy" id="675864"/>
    <lineage>
        <taxon>Bacteria</taxon>
        <taxon>Bacillati</taxon>
        <taxon>Actinomycetota</taxon>
        <taxon>Actinomycetes</taxon>
        <taxon>Propionibacteriales</taxon>
        <taxon>Propionibacteriaceae</taxon>
        <taxon>Auraticoccus</taxon>
    </lineage>
</organism>
<feature type="domain" description="ABC transmembrane type-1" evidence="8">
    <location>
        <begin position="88"/>
        <end position="277"/>
    </location>
</feature>
<comment type="similarity">
    <text evidence="7">Belongs to the binding-protein-dependent transport system permease family.</text>
</comment>
<dbReference type="STRING" id="675864.SAMN04489747_1932"/>
<proteinExistence type="inferred from homology"/>
<evidence type="ECO:0000256" key="2">
    <source>
        <dbReference type="ARBA" id="ARBA00022448"/>
    </source>
</evidence>
<gene>
    <name evidence="9" type="ORF">SAMN04489747_1932</name>
</gene>
<dbReference type="OrthoDB" id="2063054at2"/>
<evidence type="ECO:0000256" key="1">
    <source>
        <dbReference type="ARBA" id="ARBA00004651"/>
    </source>
</evidence>
<comment type="subcellular location">
    <subcellularLocation>
        <location evidence="1 7">Cell membrane</location>
        <topology evidence="1 7">Multi-pass membrane protein</topology>
    </subcellularLocation>
</comment>
<evidence type="ECO:0000313" key="9">
    <source>
        <dbReference type="EMBL" id="SDD86707.1"/>
    </source>
</evidence>
<keyword evidence="10" id="KW-1185">Reference proteome</keyword>
<dbReference type="Proteomes" id="UP000198546">
    <property type="component" value="Chromosome i"/>
</dbReference>
<dbReference type="PROSITE" id="PS50928">
    <property type="entry name" value="ABC_TM1"/>
    <property type="match status" value="1"/>
</dbReference>
<evidence type="ECO:0000256" key="6">
    <source>
        <dbReference type="ARBA" id="ARBA00023136"/>
    </source>
</evidence>
<evidence type="ECO:0000256" key="4">
    <source>
        <dbReference type="ARBA" id="ARBA00022692"/>
    </source>
</evidence>
<feature type="transmembrane region" description="Helical" evidence="7">
    <location>
        <begin position="92"/>
        <end position="113"/>
    </location>
</feature>
<feature type="transmembrane region" description="Helical" evidence="7">
    <location>
        <begin position="156"/>
        <end position="178"/>
    </location>
</feature>
<feature type="transmembrane region" description="Helical" evidence="7">
    <location>
        <begin position="27"/>
        <end position="48"/>
    </location>
</feature>